<keyword evidence="5" id="KW-1185">Reference proteome</keyword>
<dbReference type="RefSeq" id="WP_282907189.1">
    <property type="nucleotide sequence ID" value="NZ_JAGRPV010000001.1"/>
</dbReference>
<dbReference type="Gene3D" id="3.40.50.2000">
    <property type="entry name" value="Glycogen Phosphorylase B"/>
    <property type="match status" value="4"/>
</dbReference>
<comment type="caution">
    <text evidence="4">The sequence shown here is derived from an EMBL/GenBank/DDBJ whole genome shotgun (WGS) entry which is preliminary data.</text>
</comment>
<dbReference type="PANTHER" id="PTHR45947:SF3">
    <property type="entry name" value="SULFOQUINOVOSYL TRANSFERASE SQD2"/>
    <property type="match status" value="1"/>
</dbReference>
<proteinExistence type="predicted"/>
<reference evidence="4" key="1">
    <citation type="submission" date="2023-04" db="EMBL/GenBank/DDBJ databases">
        <title>Comparative genomic analysis of Cohnella hashimotonis sp. nov., isolated from the International Space Station.</title>
        <authorList>
            <person name="Venkateswaran K."/>
            <person name="Simpson A."/>
        </authorList>
    </citation>
    <scope>NUCLEOTIDE SEQUENCE</scope>
    <source>
        <strain evidence="4">F6_2S_P_1</strain>
    </source>
</reference>
<evidence type="ECO:0000259" key="1">
    <source>
        <dbReference type="Pfam" id="PF00534"/>
    </source>
</evidence>
<organism evidence="4 5">
    <name type="scientific">Cohnella hashimotonis</name>
    <dbReference type="NCBI Taxonomy" id="2826895"/>
    <lineage>
        <taxon>Bacteria</taxon>
        <taxon>Bacillati</taxon>
        <taxon>Bacillota</taxon>
        <taxon>Bacilli</taxon>
        <taxon>Bacillales</taxon>
        <taxon>Paenibacillaceae</taxon>
        <taxon>Cohnella</taxon>
    </lineage>
</organism>
<evidence type="ECO:0000313" key="5">
    <source>
        <dbReference type="Proteomes" id="UP001161691"/>
    </source>
</evidence>
<evidence type="ECO:0000259" key="2">
    <source>
        <dbReference type="Pfam" id="PF13439"/>
    </source>
</evidence>
<dbReference type="InterPro" id="IPR001296">
    <property type="entry name" value="Glyco_trans_1"/>
</dbReference>
<dbReference type="Pfam" id="PF00534">
    <property type="entry name" value="Glycos_transf_1"/>
    <property type="match status" value="2"/>
</dbReference>
<dbReference type="InterPro" id="IPR028098">
    <property type="entry name" value="Glyco_trans_4-like_N"/>
</dbReference>
<feature type="domain" description="Glycosyl transferase family 1" evidence="1">
    <location>
        <begin position="198"/>
        <end position="370"/>
    </location>
</feature>
<name>A0ABT6TDW9_9BACL</name>
<accession>A0ABT6TDW9</accession>
<dbReference type="EMBL" id="JAGRPV010000001">
    <property type="protein sequence ID" value="MDI4644169.1"/>
    <property type="molecule type" value="Genomic_DNA"/>
</dbReference>
<dbReference type="InterPro" id="IPR050194">
    <property type="entry name" value="Glycosyltransferase_grp1"/>
</dbReference>
<evidence type="ECO:0000259" key="3">
    <source>
        <dbReference type="Pfam" id="PF13579"/>
    </source>
</evidence>
<feature type="domain" description="Glycosyl transferase family 1" evidence="1">
    <location>
        <begin position="592"/>
        <end position="727"/>
    </location>
</feature>
<dbReference type="CDD" id="cd03801">
    <property type="entry name" value="GT4_PimA-like"/>
    <property type="match status" value="1"/>
</dbReference>
<evidence type="ECO:0000313" key="4">
    <source>
        <dbReference type="EMBL" id="MDI4644169.1"/>
    </source>
</evidence>
<dbReference type="SUPFAM" id="SSF53756">
    <property type="entry name" value="UDP-Glycosyltransferase/glycogen phosphorylase"/>
    <property type="match status" value="2"/>
</dbReference>
<dbReference type="PANTHER" id="PTHR45947">
    <property type="entry name" value="SULFOQUINOVOSYL TRANSFERASE SQD2"/>
    <property type="match status" value="1"/>
</dbReference>
<gene>
    <name evidence="4" type="ORF">KB449_04315</name>
</gene>
<dbReference type="Proteomes" id="UP001161691">
    <property type="component" value="Unassembled WGS sequence"/>
</dbReference>
<protein>
    <submittedName>
        <fullName evidence="4">Glycosyltransferase</fullName>
    </submittedName>
</protein>
<dbReference type="Pfam" id="PF13579">
    <property type="entry name" value="Glyco_trans_4_4"/>
    <property type="match status" value="1"/>
</dbReference>
<dbReference type="Pfam" id="PF13439">
    <property type="entry name" value="Glyco_transf_4"/>
    <property type="match status" value="1"/>
</dbReference>
<sequence>MKVGYYNHTADVSGAEISLLAMATHLREAEPLLLCPSGELAERARASGLQHVAVPGYRARMTRNPLRLARHLLGMAAEGRQIARIVREQGIDIVHANSIRGGLTVSLFARLRGVPVIWHIRDHMPGGLIGRLVKTVAARKASSLVCISEAVKKGTAELGDDLTPVILDGLEARVGELATVIHNGVPLDSEDDTDWAADRDRIRRELGASPDTVVVTIIGQIAPWKRQEDAIESLRLLLARGLDVKLWIVGEPKFREENMAYAERLKAMAAAPDLARRVVFTGFRSDIKEICRAADLLVLCSDNEPFGRVLIEAMAEGIPVVGTRAGGVLEIVTEGETGMLYGIGDVPALADSIGALATDPERRQRMGRAAFVRIREKFGITSTVAKVEALYRELRPVRGAGPRVAIVHDYLNQMGGAERVVSSLLRIYPDAPVFTTIADRAKLPADLRSADIRTTWMQRIPGINKRFKLFFWLYPLAVRSMDLSGFDLIISSSSAYAKGVRVPEGAVHVCYCHTPMRFAWDFDNYVKDMELSAAVKKLSRLMIAPLRRWDAANTAGADELIANSSIVQERIRDHYGRQAAIIHPPVDTERFSRGKSEARAPGDYYLVVSRLVSYKRIDVAVEACSLLGERLIVVGDGPDRERLARLAGPNVSFLGRLPDGEVERLMRGCRALLFPGVEDFGITPLEVNACGRPVIAYREGGAQDTIRQGLNGLFFDKQTRESLARTLLGFQSWTWDPARIRAYAAGFGEERFEREIRAAVSAALSAREQPAASPAGQRKEAVV</sequence>
<feature type="domain" description="Glycosyltransferase subfamily 4-like N-terminal" evidence="2">
    <location>
        <begin position="414"/>
        <end position="590"/>
    </location>
</feature>
<feature type="domain" description="Glycosyltransferase subfamily 4-like N-terminal" evidence="3">
    <location>
        <begin position="14"/>
        <end position="159"/>
    </location>
</feature>